<reference evidence="3" key="2">
    <citation type="journal article" date="2014" name="ISME J.">
        <title>Microbial stratification in low pH oxic and suboxic macroscopic growths along an acid mine drainage.</title>
        <authorList>
            <person name="Mendez-Garcia C."/>
            <person name="Mesa V."/>
            <person name="Sprenger R.R."/>
            <person name="Richter M."/>
            <person name="Diez M.S."/>
            <person name="Solano J."/>
            <person name="Bargiela R."/>
            <person name="Golyshina O.V."/>
            <person name="Manteca A."/>
            <person name="Ramos J.L."/>
            <person name="Gallego J.R."/>
            <person name="Llorente I."/>
            <person name="Martins Dos Santos V.A."/>
            <person name="Jensen O.N."/>
            <person name="Pelaez A.I."/>
            <person name="Sanchez J."/>
            <person name="Ferrer M."/>
        </authorList>
    </citation>
    <scope>NUCLEOTIDE SEQUENCE</scope>
</reference>
<dbReference type="SUPFAM" id="SSF51735">
    <property type="entry name" value="NAD(P)-binding Rossmann-fold domains"/>
    <property type="match status" value="1"/>
</dbReference>
<comment type="caution">
    <text evidence="3">The sequence shown here is derived from an EMBL/GenBank/DDBJ whole genome shotgun (WGS) entry which is preliminary data.</text>
</comment>
<proteinExistence type="inferred from homology"/>
<dbReference type="EMBL" id="AUZY01001516">
    <property type="protein sequence ID" value="EQD74661.1"/>
    <property type="molecule type" value="Genomic_DNA"/>
</dbReference>
<comment type="similarity">
    <text evidence="1">Belongs to the short-chain dehydrogenases/reductases (SDR) family.</text>
</comment>
<dbReference type="GO" id="GO:0016614">
    <property type="term" value="F:oxidoreductase activity, acting on CH-OH group of donors"/>
    <property type="evidence" value="ECO:0007669"/>
    <property type="project" value="UniProtKB-ARBA"/>
</dbReference>
<dbReference type="InterPro" id="IPR002347">
    <property type="entry name" value="SDR_fam"/>
</dbReference>
<dbReference type="InterPro" id="IPR036291">
    <property type="entry name" value="NAD(P)-bd_dom_sf"/>
</dbReference>
<sequence length="103" mass="10845">MTWREGRVAGRKALVTGGLGGYIALSLAQEGADVAVHYYQNLTEAQRVAREIQVPKCRSAAVQAAIGYAESARSMHEKISASFGPFDPLVDCAGSTGTASSRT</sequence>
<dbReference type="Gene3D" id="3.40.50.720">
    <property type="entry name" value="NAD(P)-binding Rossmann-like Domain"/>
    <property type="match status" value="1"/>
</dbReference>
<dbReference type="Pfam" id="PF00106">
    <property type="entry name" value="adh_short"/>
    <property type="match status" value="1"/>
</dbReference>
<organism evidence="3">
    <name type="scientific">mine drainage metagenome</name>
    <dbReference type="NCBI Taxonomy" id="410659"/>
    <lineage>
        <taxon>unclassified sequences</taxon>
        <taxon>metagenomes</taxon>
        <taxon>ecological metagenomes</taxon>
    </lineage>
</organism>
<protein>
    <submittedName>
        <fullName evidence="3">Short-chain dehydrogenase/reductase SDR</fullName>
    </submittedName>
</protein>
<reference evidence="3" key="1">
    <citation type="submission" date="2013-08" db="EMBL/GenBank/DDBJ databases">
        <authorList>
            <person name="Mendez C."/>
            <person name="Richter M."/>
            <person name="Ferrer M."/>
            <person name="Sanchez J."/>
        </authorList>
    </citation>
    <scope>NUCLEOTIDE SEQUENCE</scope>
</reference>
<evidence type="ECO:0000256" key="1">
    <source>
        <dbReference type="ARBA" id="ARBA00006484"/>
    </source>
</evidence>
<evidence type="ECO:0000256" key="2">
    <source>
        <dbReference type="ARBA" id="ARBA00023002"/>
    </source>
</evidence>
<name>T1BPB6_9ZZZZ</name>
<evidence type="ECO:0000313" key="3">
    <source>
        <dbReference type="EMBL" id="EQD74661.1"/>
    </source>
</evidence>
<accession>T1BPB6</accession>
<dbReference type="AlphaFoldDB" id="T1BPB6"/>
<gene>
    <name evidence="3" type="ORF">B1B_02538</name>
</gene>
<dbReference type="PANTHER" id="PTHR48107">
    <property type="entry name" value="NADPH-DEPENDENT ALDEHYDE REDUCTASE-LIKE PROTEIN, CHLOROPLASTIC-RELATED"/>
    <property type="match status" value="1"/>
</dbReference>
<keyword evidence="2" id="KW-0560">Oxidoreductase</keyword>